<sequence length="121" mass="13905">MLNRSLWSLGMEATMKLVFFVRAMYRQLQQLYKEQSDANQRKFVVYRGQGLPQQHFMNLYDTKGSVLSFKSFLSTSREKNIAMAFVERTICINSDSLGVIFIMTIDPNATLASSTPFVLMD</sequence>
<comment type="caution">
    <text evidence="1">The sequence shown here is derived from an EMBL/GenBank/DDBJ whole genome shotgun (WGS) entry which is preliminary data.</text>
</comment>
<name>A0A817SBU1_9BILA</name>
<dbReference type="AlphaFoldDB" id="A0A817SBU1"/>
<dbReference type="Gene3D" id="3.90.176.10">
    <property type="entry name" value="Toxin ADP-ribosyltransferase, Chain A, domain 1"/>
    <property type="match status" value="1"/>
</dbReference>
<dbReference type="SUPFAM" id="SSF56399">
    <property type="entry name" value="ADP-ribosylation"/>
    <property type="match status" value="1"/>
</dbReference>
<reference evidence="1" key="1">
    <citation type="submission" date="2021-02" db="EMBL/GenBank/DDBJ databases">
        <authorList>
            <person name="Nowell W R."/>
        </authorList>
    </citation>
    <scope>NUCLEOTIDE SEQUENCE</scope>
</reference>
<protein>
    <submittedName>
        <fullName evidence="1">Uncharacterized protein</fullName>
    </submittedName>
</protein>
<organism evidence="1 3">
    <name type="scientific">Rotaria socialis</name>
    <dbReference type="NCBI Taxonomy" id="392032"/>
    <lineage>
        <taxon>Eukaryota</taxon>
        <taxon>Metazoa</taxon>
        <taxon>Spiralia</taxon>
        <taxon>Gnathifera</taxon>
        <taxon>Rotifera</taxon>
        <taxon>Eurotatoria</taxon>
        <taxon>Bdelloidea</taxon>
        <taxon>Philodinida</taxon>
        <taxon>Philodinidae</taxon>
        <taxon>Rotaria</taxon>
    </lineage>
</organism>
<evidence type="ECO:0000313" key="2">
    <source>
        <dbReference type="EMBL" id="CAF4397231.1"/>
    </source>
</evidence>
<evidence type="ECO:0000313" key="3">
    <source>
        <dbReference type="Proteomes" id="UP000663833"/>
    </source>
</evidence>
<dbReference type="EMBL" id="CAJNYD010000651">
    <property type="protein sequence ID" value="CAF3283603.1"/>
    <property type="molecule type" value="Genomic_DNA"/>
</dbReference>
<dbReference type="Proteomes" id="UP000663833">
    <property type="component" value="Unassembled WGS sequence"/>
</dbReference>
<dbReference type="Proteomes" id="UP000663851">
    <property type="component" value="Unassembled WGS sequence"/>
</dbReference>
<proteinExistence type="predicted"/>
<dbReference type="EMBL" id="CAJOBO010001638">
    <property type="protein sequence ID" value="CAF4397231.1"/>
    <property type="molecule type" value="Genomic_DNA"/>
</dbReference>
<gene>
    <name evidence="2" type="ORF">HFQ381_LOCUS19818</name>
    <name evidence="1" type="ORF">LUA448_LOCUS6700</name>
</gene>
<accession>A0A817SBU1</accession>
<evidence type="ECO:0000313" key="1">
    <source>
        <dbReference type="EMBL" id="CAF3283603.1"/>
    </source>
</evidence>